<evidence type="ECO:0000259" key="6">
    <source>
        <dbReference type="Pfam" id="PF01593"/>
    </source>
</evidence>
<dbReference type="PANTHER" id="PTHR10742">
    <property type="entry name" value="FLAVIN MONOAMINE OXIDASE"/>
    <property type="match status" value="1"/>
</dbReference>
<feature type="compositionally biased region" description="Polar residues" evidence="5">
    <location>
        <begin position="681"/>
        <end position="697"/>
    </location>
</feature>
<evidence type="ECO:0000313" key="8">
    <source>
        <dbReference type="WBParaSite" id="ALUE_0000345201-mRNA-1"/>
    </source>
</evidence>
<feature type="region of interest" description="Disordered" evidence="5">
    <location>
        <begin position="37"/>
        <end position="63"/>
    </location>
</feature>
<reference evidence="8" key="1">
    <citation type="submission" date="2023-03" db="UniProtKB">
        <authorList>
            <consortium name="WormBaseParasite"/>
        </authorList>
    </citation>
    <scope>IDENTIFICATION</scope>
</reference>
<dbReference type="PANTHER" id="PTHR10742:SF386">
    <property type="entry name" value="LYSINE-SPECIFIC HISTONE DEMETHYLASE 1A"/>
    <property type="match status" value="1"/>
</dbReference>
<dbReference type="InterPro" id="IPR050281">
    <property type="entry name" value="Flavin_monoamine_oxidase"/>
</dbReference>
<dbReference type="Proteomes" id="UP000036681">
    <property type="component" value="Unplaced"/>
</dbReference>
<dbReference type="InterPro" id="IPR023194">
    <property type="entry name" value="eIF3-like_dom_sf"/>
</dbReference>
<dbReference type="Pfam" id="PF01593">
    <property type="entry name" value="Amino_oxidase"/>
    <property type="match status" value="1"/>
</dbReference>
<dbReference type="SUPFAM" id="SSF51905">
    <property type="entry name" value="FAD/NAD(P)-binding domain"/>
    <property type="match status" value="1"/>
</dbReference>
<dbReference type="SUPFAM" id="SSF46689">
    <property type="entry name" value="Homeodomain-like"/>
    <property type="match status" value="1"/>
</dbReference>
<dbReference type="InterPro" id="IPR036188">
    <property type="entry name" value="FAD/NAD-bd_sf"/>
</dbReference>
<dbReference type="GO" id="GO:0006338">
    <property type="term" value="P:chromatin remodeling"/>
    <property type="evidence" value="ECO:0007669"/>
    <property type="project" value="TreeGrafter"/>
</dbReference>
<dbReference type="InterPro" id="IPR036388">
    <property type="entry name" value="WH-like_DNA-bd_sf"/>
</dbReference>
<feature type="region of interest" description="Disordered" evidence="5">
    <location>
        <begin position="167"/>
        <end position="187"/>
    </location>
</feature>
<dbReference type="Gene3D" id="1.10.10.10">
    <property type="entry name" value="Winged helix-like DNA-binding domain superfamily/Winged helix DNA-binding domain"/>
    <property type="match status" value="1"/>
</dbReference>
<organism evidence="7 8">
    <name type="scientific">Ascaris lumbricoides</name>
    <name type="common">Giant roundworm</name>
    <dbReference type="NCBI Taxonomy" id="6252"/>
    <lineage>
        <taxon>Eukaryota</taxon>
        <taxon>Metazoa</taxon>
        <taxon>Ecdysozoa</taxon>
        <taxon>Nematoda</taxon>
        <taxon>Chromadorea</taxon>
        <taxon>Rhabditida</taxon>
        <taxon>Spirurina</taxon>
        <taxon>Ascaridomorpha</taxon>
        <taxon>Ascaridoidea</taxon>
        <taxon>Ascarididae</taxon>
        <taxon>Ascaris</taxon>
    </lineage>
</organism>
<feature type="coiled-coil region" evidence="4">
    <location>
        <begin position="612"/>
        <end position="646"/>
    </location>
</feature>
<dbReference type="GO" id="GO:0003743">
    <property type="term" value="F:translation initiation factor activity"/>
    <property type="evidence" value="ECO:0007669"/>
    <property type="project" value="InterPro"/>
</dbReference>
<evidence type="ECO:0000313" key="7">
    <source>
        <dbReference type="Proteomes" id="UP000036681"/>
    </source>
</evidence>
<dbReference type="GO" id="GO:0016491">
    <property type="term" value="F:oxidoreductase activity"/>
    <property type="evidence" value="ECO:0007669"/>
    <property type="project" value="UniProtKB-KW"/>
</dbReference>
<feature type="domain" description="Amine oxidase" evidence="6">
    <location>
        <begin position="457"/>
        <end position="639"/>
    </location>
</feature>
<keyword evidence="3" id="KW-0560">Oxidoreductase</keyword>
<comment type="similarity">
    <text evidence="2">Belongs to the flavin monoamine oxidase family.</text>
</comment>
<dbReference type="GO" id="GO:0003682">
    <property type="term" value="F:chromatin binding"/>
    <property type="evidence" value="ECO:0007669"/>
    <property type="project" value="TreeGrafter"/>
</dbReference>
<dbReference type="InterPro" id="IPR009057">
    <property type="entry name" value="Homeodomain-like_sf"/>
</dbReference>
<dbReference type="Gene3D" id="1.10.287.80">
    <property type="entry name" value="ATP synthase, gamma subunit, helix hairpin domain"/>
    <property type="match status" value="1"/>
</dbReference>
<sequence length="706" mass="79116">MPQRIHDFADDDDFEPDVKQLDEKKGSIIEEVEEEALEEHIQVPKPQPSKPKPKSKAKNPLGSFAADLGRELTAKEREEIQKKSDLGFAKDLFGTNSDGPTPYSEITTIEEFRTFGEEVGHMLATRANASHYVEMMTVLLKVALDKLDANKTRHLSAVVKSIADEKSNAEKVEKKTKGKGGSAKPTVKVTQKSNVNKDIYDDYAGLEDPYDEYDDDFMSLQNVFAPPKNYFVRQQIYRAALKTDNAEEHEPPLNGIEDRSSLRAERIVQNVEKARVSQDARVKGCFRLMDGRLRSAPECKHQEALQAGNGFLVVVQESEEKKDDRITCEIDRFLARVFQQQIKVMNKALNVLLKDGDNMDILQWEDDDLALEAAAADSRLPFDKLTSQELACFPDVAENNSSLLLYLYIRNKTLQLWHLMPSRELLYETVLSQLPSPYDTPANPAGRKVIVIGAGAAGLAAARQLQFFGIEVIVVEARWRTGGRISTYRKPTTRCLADLGAMFVMGLVGNPIVTVAKQINMTLSPVDANDCPIFDCDGSRVKKHRDRMTEVVFNEIVSTVAHIAHNEELTEISGQKTTLGEAYETVMIQLEHRHQAKVLKYWEDYRKILEKMKGTRQAMITARKTMEDLEQAIHSAAESLKSASGEREKLVASAEYNILLNELKDAIRGMEDGDEHKQRNTPETTISATVSGNSNDIARNDASVAI</sequence>
<proteinExistence type="inferred from homology"/>
<dbReference type="GO" id="GO:0005634">
    <property type="term" value="C:nucleus"/>
    <property type="evidence" value="ECO:0007669"/>
    <property type="project" value="UniProtKB-SubCell"/>
</dbReference>
<name>A0A9J2P0W9_ASCLU</name>
<evidence type="ECO:0000256" key="5">
    <source>
        <dbReference type="SAM" id="MobiDB-lite"/>
    </source>
</evidence>
<dbReference type="GO" id="GO:0050660">
    <property type="term" value="F:flavin adenine dinucleotide binding"/>
    <property type="evidence" value="ECO:0007669"/>
    <property type="project" value="TreeGrafter"/>
</dbReference>
<keyword evidence="7" id="KW-1185">Reference proteome</keyword>
<dbReference type="InterPro" id="IPR002937">
    <property type="entry name" value="Amino_oxidase"/>
</dbReference>
<dbReference type="Pfam" id="PF08597">
    <property type="entry name" value="eIF3_subunit"/>
    <property type="match status" value="1"/>
</dbReference>
<feature type="region of interest" description="Disordered" evidence="5">
    <location>
        <begin position="672"/>
        <end position="706"/>
    </location>
</feature>
<dbReference type="WBParaSite" id="ALUE_0000345201-mRNA-1">
    <property type="protein sequence ID" value="ALUE_0000345201-mRNA-1"/>
    <property type="gene ID" value="ALUE_0000345201"/>
</dbReference>
<dbReference type="AlphaFoldDB" id="A0A9J2P0W9"/>
<dbReference type="Gene3D" id="1.10.246.60">
    <property type="entry name" value="Eukaryotic translation initiation factor 3 like domains"/>
    <property type="match status" value="1"/>
</dbReference>
<evidence type="ECO:0000256" key="1">
    <source>
        <dbReference type="ARBA" id="ARBA00004123"/>
    </source>
</evidence>
<protein>
    <submittedName>
        <fullName evidence="8">Amine oxidase domain-containing protein</fullName>
    </submittedName>
</protein>
<dbReference type="InterPro" id="IPR013906">
    <property type="entry name" value="eIF3j"/>
</dbReference>
<evidence type="ECO:0000256" key="4">
    <source>
        <dbReference type="SAM" id="Coils"/>
    </source>
</evidence>
<dbReference type="Gene3D" id="3.50.50.60">
    <property type="entry name" value="FAD/NAD(P)-binding domain"/>
    <property type="match status" value="1"/>
</dbReference>
<accession>A0A9J2P0W9</accession>
<evidence type="ECO:0000256" key="3">
    <source>
        <dbReference type="ARBA" id="ARBA00023002"/>
    </source>
</evidence>
<comment type="subcellular location">
    <subcellularLocation>
        <location evidence="1">Nucleus</location>
    </subcellularLocation>
</comment>
<dbReference type="GO" id="GO:0005852">
    <property type="term" value="C:eukaryotic translation initiation factor 3 complex"/>
    <property type="evidence" value="ECO:0007669"/>
    <property type="project" value="InterPro"/>
</dbReference>
<evidence type="ECO:0000256" key="2">
    <source>
        <dbReference type="ARBA" id="ARBA00005995"/>
    </source>
</evidence>
<keyword evidence="4" id="KW-0175">Coiled coil</keyword>